<dbReference type="Proteomes" id="UP001207654">
    <property type="component" value="Unassembled WGS sequence"/>
</dbReference>
<gene>
    <name evidence="1" type="ORF">OV287_51160</name>
</gene>
<name>A0ABT4AMP1_9BACT</name>
<sequence>MEAEPSGGIWGFLDAVDQVLNSNTLLLRVPLEVGPGPMGLVEGLERYFRSPSLLLTNGSP</sequence>
<organism evidence="1 2">
    <name type="scientific">Archangium lansingense</name>
    <dbReference type="NCBI Taxonomy" id="2995310"/>
    <lineage>
        <taxon>Bacteria</taxon>
        <taxon>Pseudomonadati</taxon>
        <taxon>Myxococcota</taxon>
        <taxon>Myxococcia</taxon>
        <taxon>Myxococcales</taxon>
        <taxon>Cystobacterineae</taxon>
        <taxon>Archangiaceae</taxon>
        <taxon>Archangium</taxon>
    </lineage>
</organism>
<evidence type="ECO:0000313" key="2">
    <source>
        <dbReference type="Proteomes" id="UP001207654"/>
    </source>
</evidence>
<accession>A0ABT4AMP1</accession>
<comment type="caution">
    <text evidence="1">The sequence shown here is derived from an EMBL/GenBank/DDBJ whole genome shotgun (WGS) entry which is preliminary data.</text>
</comment>
<evidence type="ECO:0000313" key="1">
    <source>
        <dbReference type="EMBL" id="MCY1082841.1"/>
    </source>
</evidence>
<proteinExistence type="predicted"/>
<reference evidence="1 2" key="1">
    <citation type="submission" date="2022-11" db="EMBL/GenBank/DDBJ databases">
        <title>Minimal conservation of predation-associated metabolite biosynthetic gene clusters underscores biosynthetic potential of Myxococcota including descriptions for ten novel species: Archangium lansinium sp. nov., Myxococcus landrumus sp. nov., Nannocystis bai.</title>
        <authorList>
            <person name="Ahearne A."/>
            <person name="Stevens C."/>
            <person name="Phillips K."/>
        </authorList>
    </citation>
    <scope>NUCLEOTIDE SEQUENCE [LARGE SCALE GENOMIC DNA]</scope>
    <source>
        <strain evidence="1 2">MIWBW</strain>
    </source>
</reference>
<dbReference type="EMBL" id="JAPNKA010000001">
    <property type="protein sequence ID" value="MCY1082841.1"/>
    <property type="molecule type" value="Genomic_DNA"/>
</dbReference>
<dbReference type="RefSeq" id="WP_267541395.1">
    <property type="nucleotide sequence ID" value="NZ_JAPNKA010000001.1"/>
</dbReference>
<keyword evidence="2" id="KW-1185">Reference proteome</keyword>
<protein>
    <submittedName>
        <fullName evidence="1">Uncharacterized protein</fullName>
    </submittedName>
</protein>